<name>A0A0G0M172_9BACT</name>
<feature type="domain" description="DNA-directed RNA polymerase RpoA/D/Rpb3-type" evidence="12">
    <location>
        <begin position="32"/>
        <end position="238"/>
    </location>
</feature>
<dbReference type="CDD" id="cd06928">
    <property type="entry name" value="RNAP_alpha_NTD"/>
    <property type="match status" value="1"/>
</dbReference>
<dbReference type="SMART" id="SM00662">
    <property type="entry name" value="RPOLD"/>
    <property type="match status" value="1"/>
</dbReference>
<dbReference type="InterPro" id="IPR011773">
    <property type="entry name" value="DNA-dir_RpoA"/>
</dbReference>
<dbReference type="PATRIC" id="fig|1618422.5.peg.340"/>
<feature type="region of interest" description="Alpha N-terminal domain (alpha-NTD)" evidence="11">
    <location>
        <begin position="1"/>
        <end position="238"/>
    </location>
</feature>
<evidence type="ECO:0000256" key="6">
    <source>
        <dbReference type="ARBA" id="ARBA00022695"/>
    </source>
</evidence>
<evidence type="ECO:0000256" key="2">
    <source>
        <dbReference type="ARBA" id="ARBA00012418"/>
    </source>
</evidence>
<comment type="subunit">
    <text evidence="11">Homodimer. The RNAP catalytic core consists of 2 alpha, 1 beta, 1 beta' and 1 omega subunit. When a sigma factor is associated with the core the holoenzyme is formed, which can initiate transcription.</text>
</comment>
<keyword evidence="6 11" id="KW-0548">Nucleotidyltransferase</keyword>
<keyword evidence="4 11" id="KW-0240">DNA-directed RNA polymerase</keyword>
<dbReference type="FunFam" id="2.170.120.12:FF:000001">
    <property type="entry name" value="DNA-directed RNA polymerase subunit alpha"/>
    <property type="match status" value="1"/>
</dbReference>
<dbReference type="GO" id="GO:0003899">
    <property type="term" value="F:DNA-directed RNA polymerase activity"/>
    <property type="evidence" value="ECO:0007669"/>
    <property type="project" value="UniProtKB-UniRule"/>
</dbReference>
<dbReference type="GO" id="GO:0005737">
    <property type="term" value="C:cytoplasm"/>
    <property type="evidence" value="ECO:0007669"/>
    <property type="project" value="UniProtKB-ARBA"/>
</dbReference>
<reference evidence="13 14" key="1">
    <citation type="journal article" date="2015" name="Nature">
        <title>rRNA introns, odd ribosomes, and small enigmatic genomes across a large radiation of phyla.</title>
        <authorList>
            <person name="Brown C.T."/>
            <person name="Hug L.A."/>
            <person name="Thomas B.C."/>
            <person name="Sharon I."/>
            <person name="Castelle C.J."/>
            <person name="Singh A."/>
            <person name="Wilkins M.J."/>
            <person name="Williams K.H."/>
            <person name="Banfield J.F."/>
        </authorList>
    </citation>
    <scope>NUCLEOTIDE SEQUENCE [LARGE SCALE GENOMIC DNA]</scope>
</reference>
<dbReference type="NCBIfam" id="NF003519">
    <property type="entry name" value="PRK05182.2-5"/>
    <property type="match status" value="1"/>
</dbReference>
<dbReference type="Pfam" id="PF03118">
    <property type="entry name" value="RNA_pol_A_CTD"/>
    <property type="match status" value="1"/>
</dbReference>
<dbReference type="EMBL" id="LBUP01000001">
    <property type="protein sequence ID" value="KKQ67409.1"/>
    <property type="molecule type" value="Genomic_DNA"/>
</dbReference>
<dbReference type="GO" id="GO:0046983">
    <property type="term" value="F:protein dimerization activity"/>
    <property type="evidence" value="ECO:0007669"/>
    <property type="project" value="InterPro"/>
</dbReference>
<evidence type="ECO:0000313" key="14">
    <source>
        <dbReference type="Proteomes" id="UP000034235"/>
    </source>
</evidence>
<dbReference type="SUPFAM" id="SSF47789">
    <property type="entry name" value="C-terminal domain of RNA polymerase alpha subunit"/>
    <property type="match status" value="1"/>
</dbReference>
<dbReference type="NCBIfam" id="TIGR02027">
    <property type="entry name" value="rpoA"/>
    <property type="match status" value="1"/>
</dbReference>
<dbReference type="InterPro" id="IPR011263">
    <property type="entry name" value="DNA-dir_RNA_pol_RpoA/D/Rpb3"/>
</dbReference>
<evidence type="ECO:0000256" key="11">
    <source>
        <dbReference type="HAMAP-Rule" id="MF_00059"/>
    </source>
</evidence>
<proteinExistence type="inferred from homology"/>
<dbReference type="NCBIfam" id="NF003513">
    <property type="entry name" value="PRK05182.1-2"/>
    <property type="match status" value="1"/>
</dbReference>
<dbReference type="InterPro" id="IPR036643">
    <property type="entry name" value="RNApol_insert_sf"/>
</dbReference>
<dbReference type="EC" id="2.7.7.6" evidence="2 11"/>
<dbReference type="InterPro" id="IPR036603">
    <property type="entry name" value="RBP11-like"/>
</dbReference>
<comment type="caution">
    <text evidence="13">The sequence shown here is derived from an EMBL/GenBank/DDBJ whole genome shotgun (WGS) entry which is preliminary data.</text>
</comment>
<dbReference type="SUPFAM" id="SSF55257">
    <property type="entry name" value="RBP11-like subunits of RNA polymerase"/>
    <property type="match status" value="1"/>
</dbReference>
<comment type="similarity">
    <text evidence="1 11">Belongs to the RNA polymerase alpha chain family.</text>
</comment>
<dbReference type="Pfam" id="PF01000">
    <property type="entry name" value="RNA_pol_A_bac"/>
    <property type="match status" value="1"/>
</dbReference>
<evidence type="ECO:0000256" key="4">
    <source>
        <dbReference type="ARBA" id="ARBA00022478"/>
    </source>
</evidence>
<comment type="catalytic activity">
    <reaction evidence="10 11">
        <text>RNA(n) + a ribonucleoside 5'-triphosphate = RNA(n+1) + diphosphate</text>
        <dbReference type="Rhea" id="RHEA:21248"/>
        <dbReference type="Rhea" id="RHEA-COMP:14527"/>
        <dbReference type="Rhea" id="RHEA-COMP:17342"/>
        <dbReference type="ChEBI" id="CHEBI:33019"/>
        <dbReference type="ChEBI" id="CHEBI:61557"/>
        <dbReference type="ChEBI" id="CHEBI:140395"/>
        <dbReference type="EC" id="2.7.7.6"/>
    </reaction>
</comment>
<evidence type="ECO:0000256" key="8">
    <source>
        <dbReference type="ARBA" id="ARBA00032524"/>
    </source>
</evidence>
<sequence length="322" mass="34762">MNSLLWNTIADKAGGKDMTKFTVKVEKENSNTAVIAFEPLEQGYGHTLGNSLRRTLLSSLLGAAITSVKINGVSHQFSTIKGIIEDVIQIILNLKKVRVKLFSEKSARMVIKKTGVGEVKASDIDTQGLGEIVNPEAHIATITDPKASLNIEMTVEIGSGYVPAEEKDNSEIGNLSIDAIFSPVLSVNYTVDQTRVGRNTNFDKLNLEVTTDGTITPTEAVNKAAEILSNYFRQVVNPSEEEREVVVSGTETLADAALRSSVEELDLPVRITNALKAIEIDTIGKLVTVPRTQLMKAKNLGTKSLGLISEKLAERGLSLGEA</sequence>
<dbReference type="Pfam" id="PF01193">
    <property type="entry name" value="RNA_pol_L"/>
    <property type="match status" value="1"/>
</dbReference>
<evidence type="ECO:0000256" key="1">
    <source>
        <dbReference type="ARBA" id="ARBA00007123"/>
    </source>
</evidence>
<dbReference type="SUPFAM" id="SSF56553">
    <property type="entry name" value="Insert subdomain of RNA polymerase alpha subunit"/>
    <property type="match status" value="1"/>
</dbReference>
<evidence type="ECO:0000313" key="13">
    <source>
        <dbReference type="EMBL" id="KKQ67409.1"/>
    </source>
</evidence>
<evidence type="ECO:0000256" key="9">
    <source>
        <dbReference type="ARBA" id="ARBA00033070"/>
    </source>
</evidence>
<dbReference type="Gene3D" id="3.30.1360.10">
    <property type="entry name" value="RNA polymerase, RBP11-like subunit"/>
    <property type="match status" value="1"/>
</dbReference>
<protein>
    <recommendedName>
        <fullName evidence="3 11">DNA-directed RNA polymerase subunit alpha</fullName>
        <shortName evidence="11">RNAP subunit alpha</shortName>
        <ecNumber evidence="2 11">2.7.7.6</ecNumber>
    </recommendedName>
    <alternativeName>
        <fullName evidence="9 11">RNA polymerase subunit alpha</fullName>
    </alternativeName>
    <alternativeName>
        <fullName evidence="8 11">Transcriptase subunit alpha</fullName>
    </alternativeName>
</protein>
<comment type="domain">
    <text evidence="11">The N-terminal domain is essential for RNAP assembly and basal transcription, whereas the C-terminal domain is involved in interaction with transcriptional regulators and with upstream promoter elements.</text>
</comment>
<organism evidence="13 14">
    <name type="scientific">Candidatus Daviesbacteria bacterium GW2011_GWA2_38_24</name>
    <dbReference type="NCBI Taxonomy" id="1618422"/>
    <lineage>
        <taxon>Bacteria</taxon>
        <taxon>Candidatus Daviesiibacteriota</taxon>
    </lineage>
</organism>
<feature type="region of interest" description="Alpha C-terminal domain (alpha-CTD)" evidence="11">
    <location>
        <begin position="254"/>
        <end position="322"/>
    </location>
</feature>
<dbReference type="GO" id="GO:0003677">
    <property type="term" value="F:DNA binding"/>
    <property type="evidence" value="ECO:0007669"/>
    <property type="project" value="UniProtKB-UniRule"/>
</dbReference>
<dbReference type="InterPro" id="IPR011260">
    <property type="entry name" value="RNAP_asu_C"/>
</dbReference>
<dbReference type="Proteomes" id="UP000034235">
    <property type="component" value="Unassembled WGS sequence"/>
</dbReference>
<dbReference type="InterPro" id="IPR011262">
    <property type="entry name" value="DNA-dir_RNA_pol_insert"/>
</dbReference>
<comment type="function">
    <text evidence="11">DNA-dependent RNA polymerase catalyzes the transcription of DNA into RNA using the four ribonucleoside triphosphates as substrates.</text>
</comment>
<dbReference type="AlphaFoldDB" id="A0A0G0M172"/>
<evidence type="ECO:0000256" key="10">
    <source>
        <dbReference type="ARBA" id="ARBA00048552"/>
    </source>
</evidence>
<evidence type="ECO:0000259" key="12">
    <source>
        <dbReference type="SMART" id="SM00662"/>
    </source>
</evidence>
<evidence type="ECO:0000256" key="5">
    <source>
        <dbReference type="ARBA" id="ARBA00022679"/>
    </source>
</evidence>
<keyword evidence="7 11" id="KW-0804">Transcription</keyword>
<evidence type="ECO:0000256" key="3">
    <source>
        <dbReference type="ARBA" id="ARBA00015972"/>
    </source>
</evidence>
<gene>
    <name evidence="11" type="primary">rpoA</name>
    <name evidence="13" type="ORF">US86_C0001G0336</name>
</gene>
<accession>A0A0G0M172</accession>
<keyword evidence="5 11" id="KW-0808">Transferase</keyword>
<evidence type="ECO:0000256" key="7">
    <source>
        <dbReference type="ARBA" id="ARBA00023163"/>
    </source>
</evidence>
<dbReference type="Gene3D" id="2.170.120.12">
    <property type="entry name" value="DNA-directed RNA polymerase, insert domain"/>
    <property type="match status" value="1"/>
</dbReference>
<dbReference type="GO" id="GO:0000428">
    <property type="term" value="C:DNA-directed RNA polymerase complex"/>
    <property type="evidence" value="ECO:0007669"/>
    <property type="project" value="UniProtKB-KW"/>
</dbReference>
<dbReference type="GO" id="GO:0006351">
    <property type="term" value="P:DNA-templated transcription"/>
    <property type="evidence" value="ECO:0007669"/>
    <property type="project" value="UniProtKB-UniRule"/>
</dbReference>
<dbReference type="Gene3D" id="1.10.150.20">
    <property type="entry name" value="5' to 3' exonuclease, C-terminal subdomain"/>
    <property type="match status" value="1"/>
</dbReference>
<dbReference type="HAMAP" id="MF_00059">
    <property type="entry name" value="RNApol_bact_RpoA"/>
    <property type="match status" value="1"/>
</dbReference>